<dbReference type="Pfam" id="PF13676">
    <property type="entry name" value="TIR_2"/>
    <property type="match status" value="1"/>
</dbReference>
<dbReference type="Proteomes" id="UP001262767">
    <property type="component" value="Unassembled WGS sequence"/>
</dbReference>
<evidence type="ECO:0000313" key="3">
    <source>
        <dbReference type="Proteomes" id="UP001262767"/>
    </source>
</evidence>
<dbReference type="EMBL" id="JAVDSC010000002">
    <property type="protein sequence ID" value="MDR6628858.1"/>
    <property type="molecule type" value="Genomic_DNA"/>
</dbReference>
<sequence>MQENYEEKLKLIHNILISVSTGTNITPILNQNYAQLRSELLSSKYKDSLPIYVKSSLDLKQFWSVIKNESPTYRGRRDILNNDFLKLESLFNHNISEKYHFKILTKSKKKFYKCDMTFDELQKIVNSYHYAEDLVIQGNTILASDIESISLRVSFEDFEIYEREAKVELDNERQKDLNNGLIMPFGYDVKSCAFSKLENVTDKFIVHPLGALRTKKQFELSTVKKGDALKKIFISHATKDKEIIEELIDLLESIGINSTQIFCSSFEGYGIPLGDNFLDKIKQELSSEVLVLFVITNNFYESKVCLCEMGAAWALSKGHIPIVVPPLSYSDIQGVIPLTQGMLINEVPKLNSLKEKLENDFCVEQKISLNNWERKRDRFINNISKLI</sequence>
<comment type="caution">
    <text evidence="2">The sequence shown here is derived from an EMBL/GenBank/DDBJ whole genome shotgun (WGS) entry which is preliminary data.</text>
</comment>
<dbReference type="RefSeq" id="WP_224215676.1">
    <property type="nucleotide sequence ID" value="NZ_JAVDSC010000002.1"/>
</dbReference>
<accession>A0AAW8LBB5</accession>
<proteinExistence type="predicted"/>
<dbReference type="InterPro" id="IPR000157">
    <property type="entry name" value="TIR_dom"/>
</dbReference>
<reference evidence="2" key="1">
    <citation type="submission" date="2023-07" db="EMBL/GenBank/DDBJ databases">
        <title>Sorghum-associated microbial communities from plants grown in Nebraska, USA.</title>
        <authorList>
            <person name="Schachtman D."/>
        </authorList>
    </citation>
    <scope>NUCLEOTIDE SEQUENCE</scope>
    <source>
        <strain evidence="2">BE44</strain>
    </source>
</reference>
<feature type="domain" description="TIR" evidence="1">
    <location>
        <begin position="228"/>
        <end position="365"/>
    </location>
</feature>
<dbReference type="AlphaFoldDB" id="A0AAW8LBB5"/>
<dbReference type="InterPro" id="IPR035897">
    <property type="entry name" value="Toll_tir_struct_dom_sf"/>
</dbReference>
<dbReference type="PROSITE" id="PS50104">
    <property type="entry name" value="TIR"/>
    <property type="match status" value="1"/>
</dbReference>
<organism evidence="2 3">
    <name type="scientific">Acinetobacter lwoffii</name>
    <dbReference type="NCBI Taxonomy" id="28090"/>
    <lineage>
        <taxon>Bacteria</taxon>
        <taxon>Pseudomonadati</taxon>
        <taxon>Pseudomonadota</taxon>
        <taxon>Gammaproteobacteria</taxon>
        <taxon>Moraxellales</taxon>
        <taxon>Moraxellaceae</taxon>
        <taxon>Acinetobacter</taxon>
    </lineage>
</organism>
<evidence type="ECO:0000259" key="1">
    <source>
        <dbReference type="PROSITE" id="PS50104"/>
    </source>
</evidence>
<dbReference type="Gene3D" id="3.40.50.10140">
    <property type="entry name" value="Toll/interleukin-1 receptor homology (TIR) domain"/>
    <property type="match status" value="1"/>
</dbReference>
<gene>
    <name evidence="2" type="ORF">J2X86_000869</name>
</gene>
<name>A0AAW8LBB5_ACILW</name>
<protein>
    <recommendedName>
        <fullName evidence="1">TIR domain-containing protein</fullName>
    </recommendedName>
</protein>
<dbReference type="GO" id="GO:0007165">
    <property type="term" value="P:signal transduction"/>
    <property type="evidence" value="ECO:0007669"/>
    <property type="project" value="InterPro"/>
</dbReference>
<evidence type="ECO:0000313" key="2">
    <source>
        <dbReference type="EMBL" id="MDR6628858.1"/>
    </source>
</evidence>
<dbReference type="SUPFAM" id="SSF52200">
    <property type="entry name" value="Toll/Interleukin receptor TIR domain"/>
    <property type="match status" value="1"/>
</dbReference>